<name>A0AAE1HTM3_9NEOP</name>
<comment type="caution">
    <text evidence="2">The sequence shown here is derived from an EMBL/GenBank/DDBJ whole genome shotgun (WGS) entry which is preliminary data.</text>
</comment>
<dbReference type="AlphaFoldDB" id="A0AAE1HTM3"/>
<dbReference type="EMBL" id="JAHWGI010001269">
    <property type="protein sequence ID" value="KAK3926611.1"/>
    <property type="molecule type" value="Genomic_DNA"/>
</dbReference>
<dbReference type="Gene3D" id="3.60.10.10">
    <property type="entry name" value="Endonuclease/exonuclease/phosphatase"/>
    <property type="match status" value="1"/>
</dbReference>
<feature type="compositionally biased region" description="Polar residues" evidence="1">
    <location>
        <begin position="329"/>
        <end position="341"/>
    </location>
</feature>
<accession>A0AAE1HTM3</accession>
<dbReference type="InterPro" id="IPR036691">
    <property type="entry name" value="Endo/exonu/phosph_ase_sf"/>
</dbReference>
<feature type="compositionally biased region" description="Basic residues" evidence="1">
    <location>
        <begin position="353"/>
        <end position="362"/>
    </location>
</feature>
<organism evidence="2 3">
    <name type="scientific">Frankliniella fusca</name>
    <dbReference type="NCBI Taxonomy" id="407009"/>
    <lineage>
        <taxon>Eukaryota</taxon>
        <taxon>Metazoa</taxon>
        <taxon>Ecdysozoa</taxon>
        <taxon>Arthropoda</taxon>
        <taxon>Hexapoda</taxon>
        <taxon>Insecta</taxon>
        <taxon>Pterygota</taxon>
        <taxon>Neoptera</taxon>
        <taxon>Paraneoptera</taxon>
        <taxon>Thysanoptera</taxon>
        <taxon>Terebrantia</taxon>
        <taxon>Thripoidea</taxon>
        <taxon>Thripidae</taxon>
        <taxon>Frankliniella</taxon>
    </lineage>
</organism>
<sequence length="362" mass="39822">MLEVVRCDAPAQHERAAGGVAVYSRLPFDEVLAVNTVSRVEAARARRGSELLVAVLYCHTDAQLDDILAALRLLLCPEPRGTVIVCADFNVDMRAAAGRCIADALAARGLTASSDLDAPSTYGGTTIDAVFSNISIRTAPYQAYYSYHIPLMDLFEAFNAPAIEASQAHPTYKGVALLETLKLHRVQEASLTVTARGPAMKLKMYSNSGEYIFTYVEPLYTEEQCSSVNAMVADGQAPFFFTALTPSGRRINGLVPYEWFFSAFVTYETQYRTRLYTSRTICASVLAPNTSRTPRRYGLVHLSCTRRLYRTVGRRTTVRMASSYVASSGQPAASHTSSRVPGQSAADRTSLSLRRRSRRYSM</sequence>
<keyword evidence="3" id="KW-1185">Reference proteome</keyword>
<proteinExistence type="predicted"/>
<reference evidence="2" key="1">
    <citation type="submission" date="2021-07" db="EMBL/GenBank/DDBJ databases">
        <authorList>
            <person name="Catto M.A."/>
            <person name="Jacobson A."/>
            <person name="Kennedy G."/>
            <person name="Labadie P."/>
            <person name="Hunt B.G."/>
            <person name="Srinivasan R."/>
        </authorList>
    </citation>
    <scope>NUCLEOTIDE SEQUENCE</scope>
    <source>
        <strain evidence="2">PL_HMW_Pooled</strain>
        <tissue evidence="2">Head</tissue>
    </source>
</reference>
<dbReference type="SUPFAM" id="SSF56219">
    <property type="entry name" value="DNase I-like"/>
    <property type="match status" value="1"/>
</dbReference>
<evidence type="ECO:0000313" key="3">
    <source>
        <dbReference type="Proteomes" id="UP001219518"/>
    </source>
</evidence>
<evidence type="ECO:0000256" key="1">
    <source>
        <dbReference type="SAM" id="MobiDB-lite"/>
    </source>
</evidence>
<protein>
    <submittedName>
        <fullName evidence="2">Uncharacterized protein</fullName>
    </submittedName>
</protein>
<reference evidence="2" key="2">
    <citation type="journal article" date="2023" name="BMC Genomics">
        <title>Pest status, molecular evolution, and epigenetic factors derived from the genome assembly of Frankliniella fusca, a thysanopteran phytovirus vector.</title>
        <authorList>
            <person name="Catto M.A."/>
            <person name="Labadie P.E."/>
            <person name="Jacobson A.L."/>
            <person name="Kennedy G.G."/>
            <person name="Srinivasan R."/>
            <person name="Hunt B.G."/>
        </authorList>
    </citation>
    <scope>NUCLEOTIDE SEQUENCE</scope>
    <source>
        <strain evidence="2">PL_HMW_Pooled</strain>
    </source>
</reference>
<evidence type="ECO:0000313" key="2">
    <source>
        <dbReference type="EMBL" id="KAK3926611.1"/>
    </source>
</evidence>
<gene>
    <name evidence="2" type="ORF">KUF71_014947</name>
</gene>
<dbReference type="GO" id="GO:0003824">
    <property type="term" value="F:catalytic activity"/>
    <property type="evidence" value="ECO:0007669"/>
    <property type="project" value="InterPro"/>
</dbReference>
<dbReference type="Proteomes" id="UP001219518">
    <property type="component" value="Unassembled WGS sequence"/>
</dbReference>
<feature type="region of interest" description="Disordered" evidence="1">
    <location>
        <begin position="329"/>
        <end position="362"/>
    </location>
</feature>